<feature type="compositionally biased region" description="Polar residues" evidence="14">
    <location>
        <begin position="792"/>
        <end position="801"/>
    </location>
</feature>
<evidence type="ECO:0000256" key="11">
    <source>
        <dbReference type="ARBA" id="ARBA00023242"/>
    </source>
</evidence>
<feature type="region of interest" description="Disordered" evidence="14">
    <location>
        <begin position="400"/>
        <end position="475"/>
    </location>
</feature>
<feature type="compositionally biased region" description="Low complexity" evidence="14">
    <location>
        <begin position="438"/>
        <end position="463"/>
    </location>
</feature>
<dbReference type="WBParaSite" id="PSU_v2.g4780.t1">
    <property type="protein sequence ID" value="PSU_v2.g4780.t1"/>
    <property type="gene ID" value="PSU_v2.g4780"/>
</dbReference>
<keyword evidence="8" id="KW-1133">Transmembrane helix</keyword>
<accession>A0A914YYR9</accession>
<keyword evidence="10" id="KW-0325">Glycoprotein</keyword>
<keyword evidence="11" id="KW-0539">Nucleus</keyword>
<feature type="compositionally biased region" description="Low complexity" evidence="14">
    <location>
        <begin position="137"/>
        <end position="152"/>
    </location>
</feature>
<keyword evidence="9" id="KW-0472">Membrane</keyword>
<evidence type="ECO:0000256" key="10">
    <source>
        <dbReference type="ARBA" id="ARBA00023180"/>
    </source>
</evidence>
<feature type="coiled-coil region" evidence="13">
    <location>
        <begin position="510"/>
        <end position="639"/>
    </location>
</feature>
<feature type="region of interest" description="Disordered" evidence="14">
    <location>
        <begin position="706"/>
        <end position="746"/>
    </location>
</feature>
<evidence type="ECO:0000256" key="9">
    <source>
        <dbReference type="ARBA" id="ARBA00023136"/>
    </source>
</evidence>
<evidence type="ECO:0000256" key="1">
    <source>
        <dbReference type="ARBA" id="ARBA00003440"/>
    </source>
</evidence>
<keyword evidence="6" id="KW-0812">Transmembrane</keyword>
<feature type="compositionally biased region" description="Polar residues" evidence="14">
    <location>
        <begin position="181"/>
        <end position="194"/>
    </location>
</feature>
<evidence type="ECO:0000256" key="12">
    <source>
        <dbReference type="ARBA" id="ARBA00031129"/>
    </source>
</evidence>
<feature type="compositionally biased region" description="Low complexity" evidence="14">
    <location>
        <begin position="404"/>
        <end position="421"/>
    </location>
</feature>
<feature type="compositionally biased region" description="Low complexity" evidence="14">
    <location>
        <begin position="706"/>
        <end position="723"/>
    </location>
</feature>
<feature type="region of interest" description="Disordered" evidence="14">
    <location>
        <begin position="352"/>
        <end position="373"/>
    </location>
</feature>
<dbReference type="Proteomes" id="UP000887577">
    <property type="component" value="Unplaced"/>
</dbReference>
<evidence type="ECO:0000256" key="4">
    <source>
        <dbReference type="ARBA" id="ARBA00021882"/>
    </source>
</evidence>
<feature type="region of interest" description="Disordered" evidence="14">
    <location>
        <begin position="132"/>
        <end position="152"/>
    </location>
</feature>
<feature type="compositionally biased region" description="Low complexity" evidence="14">
    <location>
        <begin position="195"/>
        <end position="244"/>
    </location>
</feature>
<comment type="subcellular location">
    <subcellularLocation>
        <location evidence="2">Nucleus membrane</location>
        <topology evidence="2">Multi-pass membrane protein</topology>
    </subcellularLocation>
    <subcellularLocation>
        <location evidence="3">Rough endoplasmic reticulum membrane</location>
        <topology evidence="3">Multi-pass membrane protein</topology>
    </subcellularLocation>
</comment>
<evidence type="ECO:0000313" key="16">
    <source>
        <dbReference type="WBParaSite" id="PSU_v2.g4780.t1"/>
    </source>
</evidence>
<protein>
    <recommendedName>
        <fullName evidence="4">Macoilin</fullName>
    </recommendedName>
    <alternativeName>
        <fullName evidence="12">Transmembrane protein 57</fullName>
    </alternativeName>
</protein>
<evidence type="ECO:0000256" key="5">
    <source>
        <dbReference type="ARBA" id="ARBA00022553"/>
    </source>
</evidence>
<dbReference type="AlphaFoldDB" id="A0A914YYR9"/>
<keyword evidence="5" id="KW-0597">Phosphoprotein</keyword>
<evidence type="ECO:0000256" key="3">
    <source>
        <dbReference type="ARBA" id="ARBA00004269"/>
    </source>
</evidence>
<evidence type="ECO:0000256" key="14">
    <source>
        <dbReference type="SAM" id="MobiDB-lite"/>
    </source>
</evidence>
<evidence type="ECO:0000313" key="15">
    <source>
        <dbReference type="Proteomes" id="UP000887577"/>
    </source>
</evidence>
<dbReference type="Pfam" id="PF09726">
    <property type="entry name" value="Macoilin"/>
    <property type="match status" value="2"/>
</dbReference>
<sequence>MVATSLFPAMTDAFLANQMSTTRLTLYRLFASHALGFPLVTLSFRLKTIISNWLYERCRTDVQKKNEIFDQILTEALPAIYEGKKRHELNSRPQQLAIEGDGLDFELDPTGSDLLDEPRLCLSSNGPVPSIFDKLNTTNSPSQSSSSSTTTTTVTAAAAARLTGSSTATTDGIPFNRKTSKINNNKLSMNYKHQNGNNNSSSNNNGKSAKTSSSKLSSRNGRTNTDNNNLMINNDDGNGNNNLMDDNDYLAKTLRRKSKHSSTSSPVISLIISIIKLFQRFFVNGLLSYIFRIFQTIGDIIFRILNIKRSSSSIAASSNHHQLHHHQHRQQNNNEIMISGKDHLQQQDDMISVSGDGSQRADEDYSDGGGGGELYGLTTTLDLPSTNIQNIKNGGISTKKKGKLLQQQQQQNQNQKLNSNNSRGRTPTIDGEFEMPLSSNGTILNSTTNSSTSTTPSSTTTVIKGKKGKQQIGDEKRDEEAIDKLKIDLRGAKLVESELREQISALCQVEKSCKNEVQQFKQRYEQLDLKYKTLTKQQEANKVVMANMEKRITDAQQRKDQLEKELTIERCVIKSTAEKSNDAKPAADSIIETLKTKITKLETDLRKSRSDVKNKEDYALKLESKLKEVNNQKSQAQKFADDGSLTVNRLQHENISLKKALSEENRIKQDLFKALKTSKAQIDALKARLNVGSSSTDDNEILLGASLNRNNSSPSSTTNFNGNDMFRDSPITTPPSPPPSSGNLDHLISMTQTYCMPYPFSSSYNGIRSSPSEMRDSPTQHQLSSLDPPLHQSMTSATRSS</sequence>
<dbReference type="PANTHER" id="PTHR47464">
    <property type="entry name" value="MACOILIN"/>
    <property type="match status" value="1"/>
</dbReference>
<keyword evidence="15" id="KW-1185">Reference proteome</keyword>
<evidence type="ECO:0000256" key="8">
    <source>
        <dbReference type="ARBA" id="ARBA00022989"/>
    </source>
</evidence>
<dbReference type="GO" id="GO:0023041">
    <property type="term" value="P:neuronal signal transduction"/>
    <property type="evidence" value="ECO:0007669"/>
    <property type="project" value="InterPro"/>
</dbReference>
<reference evidence="16" key="1">
    <citation type="submission" date="2022-11" db="UniProtKB">
        <authorList>
            <consortium name="WormBaseParasite"/>
        </authorList>
    </citation>
    <scope>IDENTIFICATION</scope>
</reference>
<evidence type="ECO:0000256" key="2">
    <source>
        <dbReference type="ARBA" id="ARBA00004232"/>
    </source>
</evidence>
<dbReference type="GO" id="GO:0030867">
    <property type="term" value="C:rough endoplasmic reticulum membrane"/>
    <property type="evidence" value="ECO:0007669"/>
    <property type="project" value="UniProtKB-SubCell"/>
</dbReference>
<dbReference type="GO" id="GO:0031965">
    <property type="term" value="C:nuclear membrane"/>
    <property type="evidence" value="ECO:0007669"/>
    <property type="project" value="UniProtKB-SubCell"/>
</dbReference>
<organism evidence="15 16">
    <name type="scientific">Panagrolaimus superbus</name>
    <dbReference type="NCBI Taxonomy" id="310955"/>
    <lineage>
        <taxon>Eukaryota</taxon>
        <taxon>Metazoa</taxon>
        <taxon>Ecdysozoa</taxon>
        <taxon>Nematoda</taxon>
        <taxon>Chromadorea</taxon>
        <taxon>Rhabditida</taxon>
        <taxon>Tylenchina</taxon>
        <taxon>Panagrolaimomorpha</taxon>
        <taxon>Panagrolaimoidea</taxon>
        <taxon>Panagrolaimidae</taxon>
        <taxon>Panagrolaimus</taxon>
    </lineage>
</organism>
<evidence type="ECO:0000256" key="13">
    <source>
        <dbReference type="SAM" id="Coils"/>
    </source>
</evidence>
<evidence type="ECO:0000256" key="6">
    <source>
        <dbReference type="ARBA" id="ARBA00022692"/>
    </source>
</evidence>
<comment type="function">
    <text evidence="1">Plays a role in the regulation of neuronal activity.</text>
</comment>
<name>A0A914YYR9_9BILA</name>
<feature type="region of interest" description="Disordered" evidence="14">
    <location>
        <begin position="166"/>
        <end position="244"/>
    </location>
</feature>
<keyword evidence="7" id="KW-0256">Endoplasmic reticulum</keyword>
<evidence type="ECO:0000256" key="7">
    <source>
        <dbReference type="ARBA" id="ARBA00022824"/>
    </source>
</evidence>
<dbReference type="PANTHER" id="PTHR47464:SF2">
    <property type="entry name" value="MACOILIN"/>
    <property type="match status" value="1"/>
</dbReference>
<feature type="region of interest" description="Disordered" evidence="14">
    <location>
        <begin position="765"/>
        <end position="801"/>
    </location>
</feature>
<dbReference type="InterPro" id="IPR019130">
    <property type="entry name" value="Macoilin"/>
</dbReference>
<proteinExistence type="predicted"/>
<keyword evidence="13" id="KW-0175">Coiled coil</keyword>